<evidence type="ECO:0000313" key="2">
    <source>
        <dbReference type="Proteomes" id="UP001157502"/>
    </source>
</evidence>
<sequence length="164" mass="19265">MLLSPFRADCLGLRDIDCKMRPACLFCVISFIWVSNCAPPTCYSRMLDLSKEIMTLLEKLHTYQRTKTCVEFLPKLFLDVHNSCLTTKLRDFLYTLINLPTPQCHERPRIVLLKRKVSNLYNILNKICYRDLVYYTDDCDAIETGQSNPRYGEDRLELLVEDKR</sequence>
<dbReference type="Proteomes" id="UP001157502">
    <property type="component" value="Chromosome 16"/>
</dbReference>
<comment type="caution">
    <text evidence="1">The sequence shown here is derived from an EMBL/GenBank/DDBJ whole genome shotgun (WGS) entry which is preliminary data.</text>
</comment>
<protein>
    <submittedName>
        <fullName evidence="1">Uncharacterized protein</fullName>
    </submittedName>
</protein>
<dbReference type="EMBL" id="CM055743">
    <property type="protein sequence ID" value="KAJ7999662.1"/>
    <property type="molecule type" value="Genomic_DNA"/>
</dbReference>
<name>A0ACC2G7X0_DALPE</name>
<proteinExistence type="predicted"/>
<organism evidence="1 2">
    <name type="scientific">Dallia pectoralis</name>
    <name type="common">Alaska blackfish</name>
    <dbReference type="NCBI Taxonomy" id="75939"/>
    <lineage>
        <taxon>Eukaryota</taxon>
        <taxon>Metazoa</taxon>
        <taxon>Chordata</taxon>
        <taxon>Craniata</taxon>
        <taxon>Vertebrata</taxon>
        <taxon>Euteleostomi</taxon>
        <taxon>Actinopterygii</taxon>
        <taxon>Neopterygii</taxon>
        <taxon>Teleostei</taxon>
        <taxon>Protacanthopterygii</taxon>
        <taxon>Esociformes</taxon>
        <taxon>Umbridae</taxon>
        <taxon>Dallia</taxon>
    </lineage>
</organism>
<reference evidence="1" key="1">
    <citation type="submission" date="2021-05" db="EMBL/GenBank/DDBJ databases">
        <authorList>
            <person name="Pan Q."/>
            <person name="Jouanno E."/>
            <person name="Zahm M."/>
            <person name="Klopp C."/>
            <person name="Cabau C."/>
            <person name="Louis A."/>
            <person name="Berthelot C."/>
            <person name="Parey E."/>
            <person name="Roest Crollius H."/>
            <person name="Montfort J."/>
            <person name="Robinson-Rechavi M."/>
            <person name="Bouchez O."/>
            <person name="Lampietro C."/>
            <person name="Lopez Roques C."/>
            <person name="Donnadieu C."/>
            <person name="Postlethwait J."/>
            <person name="Bobe J."/>
            <person name="Dillon D."/>
            <person name="Chandos A."/>
            <person name="von Hippel F."/>
            <person name="Guiguen Y."/>
        </authorList>
    </citation>
    <scope>NUCLEOTIDE SEQUENCE</scope>
    <source>
        <strain evidence="1">YG-Jan2019</strain>
    </source>
</reference>
<keyword evidence="2" id="KW-1185">Reference proteome</keyword>
<evidence type="ECO:0000313" key="1">
    <source>
        <dbReference type="EMBL" id="KAJ7999662.1"/>
    </source>
</evidence>
<accession>A0ACC2G7X0</accession>
<gene>
    <name evidence="1" type="ORF">DPEC_G00196730</name>
</gene>